<gene>
    <name evidence="1" type="ORF">BRYFOR_05957</name>
</gene>
<accession>C6LBG2</accession>
<dbReference type="EMBL" id="ACCL02000003">
    <property type="protein sequence ID" value="EET62293.1"/>
    <property type="molecule type" value="Genomic_DNA"/>
</dbReference>
<sequence length="43" mass="4688">MGGTIISVSHQFREECGSPVSEVSGLTMIIPVTRSGWCDFLLF</sequence>
<comment type="caution">
    <text evidence="1">The sequence shown here is derived from an EMBL/GenBank/DDBJ whole genome shotgun (WGS) entry which is preliminary data.</text>
</comment>
<evidence type="ECO:0000313" key="1">
    <source>
        <dbReference type="EMBL" id="EET62293.1"/>
    </source>
</evidence>
<keyword evidence="2" id="KW-1185">Reference proteome</keyword>
<evidence type="ECO:0000313" key="2">
    <source>
        <dbReference type="Proteomes" id="UP000005561"/>
    </source>
</evidence>
<dbReference type="Proteomes" id="UP000005561">
    <property type="component" value="Unassembled WGS sequence"/>
</dbReference>
<reference evidence="1" key="1">
    <citation type="submission" date="2009-07" db="EMBL/GenBank/DDBJ databases">
        <authorList>
            <person name="Weinstock G."/>
            <person name="Sodergren E."/>
            <person name="Clifton S."/>
            <person name="Fulton L."/>
            <person name="Fulton B."/>
            <person name="Courtney L."/>
            <person name="Fronick C."/>
            <person name="Harrison M."/>
            <person name="Strong C."/>
            <person name="Farmer C."/>
            <person name="Delahaunty K."/>
            <person name="Markovic C."/>
            <person name="Hall O."/>
            <person name="Minx P."/>
            <person name="Tomlinson C."/>
            <person name="Mitreva M."/>
            <person name="Nelson J."/>
            <person name="Hou S."/>
            <person name="Wollam A."/>
            <person name="Pepin K.H."/>
            <person name="Johnson M."/>
            <person name="Bhonagiri V."/>
            <person name="Nash W.E."/>
            <person name="Warren W."/>
            <person name="Chinwalla A."/>
            <person name="Mardis E.R."/>
            <person name="Wilson R.K."/>
        </authorList>
    </citation>
    <scope>NUCLEOTIDE SEQUENCE [LARGE SCALE GENOMIC DNA]</scope>
    <source>
        <strain evidence="1">DSM 14469</strain>
    </source>
</reference>
<name>C6LBG2_9FIRM</name>
<organism evidence="1 2">
    <name type="scientific">Marvinbryantia formatexigens DSM 14469</name>
    <dbReference type="NCBI Taxonomy" id="478749"/>
    <lineage>
        <taxon>Bacteria</taxon>
        <taxon>Bacillati</taxon>
        <taxon>Bacillota</taxon>
        <taxon>Clostridia</taxon>
        <taxon>Lachnospirales</taxon>
        <taxon>Lachnospiraceae</taxon>
        <taxon>Marvinbryantia</taxon>
    </lineage>
</organism>
<protein>
    <submittedName>
        <fullName evidence="1">Uncharacterized protein</fullName>
    </submittedName>
</protein>
<dbReference type="AlphaFoldDB" id="C6LBG2"/>
<proteinExistence type="predicted"/>